<evidence type="ECO:0000313" key="2">
    <source>
        <dbReference type="Proteomes" id="UP000221664"/>
    </source>
</evidence>
<name>A0A0U3TJJ0_9CAUD</name>
<protein>
    <submittedName>
        <fullName evidence="1">Uncharacterized protein</fullName>
    </submittedName>
</protein>
<proteinExistence type="predicted"/>
<evidence type="ECO:0000313" key="1">
    <source>
        <dbReference type="EMBL" id="ALY09129.1"/>
    </source>
</evidence>
<gene>
    <name evidence="1" type="primary">72</name>
    <name evidence="1" type="ORF">GORGEOUS_72</name>
</gene>
<dbReference type="EMBL" id="KU160647">
    <property type="protein sequence ID" value="ALY09129.1"/>
    <property type="molecule type" value="Genomic_DNA"/>
</dbReference>
<sequence length="54" mass="5916">MAKYNVVYSQLQYEVGTVPEEPVEVVEADSPALAILAAPEKEGFVPTYVTEVED</sequence>
<accession>A0A0U3TJJ0</accession>
<organism evidence="1 2">
    <name type="scientific">Arthrobacter phage Gorgeous</name>
    <dbReference type="NCBI Taxonomy" id="1772299"/>
    <lineage>
        <taxon>Viruses</taxon>
        <taxon>Duplodnaviria</taxon>
        <taxon>Heunggongvirae</taxon>
        <taxon>Uroviricota</taxon>
        <taxon>Caudoviricetes</taxon>
        <taxon>Amigovirus</taxon>
        <taxon>Amigovirus amigo</taxon>
    </lineage>
</organism>
<dbReference type="Proteomes" id="UP000221664">
    <property type="component" value="Segment"/>
</dbReference>
<reference evidence="1 2" key="1">
    <citation type="submission" date="2015-11" db="EMBL/GenBank/DDBJ databases">
        <authorList>
            <person name="Conboy A.J."/>
            <person name="Conboy D.B."/>
            <person name="Cross T."/>
            <person name="Moy B."/>
            <person name="Dunbar D."/>
            <person name="Bradley K.W."/>
            <person name="Asai D.J."/>
            <person name="Bowman C.A."/>
            <person name="Russell D.A."/>
            <person name="Pope W.H."/>
            <person name="Jacobs-Sera D."/>
            <person name="Hendrix R.W."/>
            <person name="Hatfull G.F."/>
        </authorList>
    </citation>
    <scope>NUCLEOTIDE SEQUENCE [LARGE SCALE GENOMIC DNA]</scope>
</reference>